<comment type="caution">
    <text evidence="1">The sequence shown here is derived from an EMBL/GenBank/DDBJ whole genome shotgun (WGS) entry which is preliminary data.</text>
</comment>
<evidence type="ECO:0008006" key="3">
    <source>
        <dbReference type="Google" id="ProtNLM"/>
    </source>
</evidence>
<feature type="non-terminal residue" evidence="1">
    <location>
        <position position="269"/>
    </location>
</feature>
<proteinExistence type="predicted"/>
<evidence type="ECO:0000313" key="1">
    <source>
        <dbReference type="EMBL" id="CAL1531887.1"/>
    </source>
</evidence>
<sequence>IGHRSRTDSNQGYINPVFPYNYPFGWQWSATHNSSATSTPLNLCTTHKSPNSYSPITPTSPVSPVFPPPSQTSSTGMSPPIKKSKPLWYPWLTVDSIKMQDSSAGLQEDMKQIDANMTESRKNSKSLNKLNIEGKTIPTQAAITGEHNYSPFNVSRNQSDMSKLPNQTVHSLSERESDKFGLWKEDLGRGLLDKQKVSAHGIKDLLSSPPKTNALKVNKDPLSNCRTVSQFLGSVIETAYEQENINCPPWTLGKRDLKNSSAMLAQAQD</sequence>
<reference evidence="1 2" key="1">
    <citation type="submission" date="2024-04" db="EMBL/GenBank/DDBJ databases">
        <authorList>
            <consortium name="Genoscope - CEA"/>
            <person name="William W."/>
        </authorList>
    </citation>
    <scope>NUCLEOTIDE SEQUENCE [LARGE SCALE GENOMIC DNA]</scope>
</reference>
<dbReference type="AlphaFoldDB" id="A0AAV2HEU8"/>
<protein>
    <recommendedName>
        <fullName evidence="3">Prolactin receptor</fullName>
    </recommendedName>
</protein>
<accession>A0AAV2HEU8</accession>
<evidence type="ECO:0000313" key="2">
    <source>
        <dbReference type="Proteomes" id="UP001497497"/>
    </source>
</evidence>
<feature type="non-terminal residue" evidence="1">
    <location>
        <position position="1"/>
    </location>
</feature>
<keyword evidence="2" id="KW-1185">Reference proteome</keyword>
<gene>
    <name evidence="1" type="ORF">GSLYS_00005982001</name>
</gene>
<name>A0AAV2HEU8_LYMST</name>
<organism evidence="1 2">
    <name type="scientific">Lymnaea stagnalis</name>
    <name type="common">Great pond snail</name>
    <name type="synonym">Helix stagnalis</name>
    <dbReference type="NCBI Taxonomy" id="6523"/>
    <lineage>
        <taxon>Eukaryota</taxon>
        <taxon>Metazoa</taxon>
        <taxon>Spiralia</taxon>
        <taxon>Lophotrochozoa</taxon>
        <taxon>Mollusca</taxon>
        <taxon>Gastropoda</taxon>
        <taxon>Heterobranchia</taxon>
        <taxon>Euthyneura</taxon>
        <taxon>Panpulmonata</taxon>
        <taxon>Hygrophila</taxon>
        <taxon>Lymnaeoidea</taxon>
        <taxon>Lymnaeidae</taxon>
        <taxon>Lymnaea</taxon>
    </lineage>
</organism>
<dbReference type="Proteomes" id="UP001497497">
    <property type="component" value="Unassembled WGS sequence"/>
</dbReference>
<dbReference type="EMBL" id="CAXITT010000100">
    <property type="protein sequence ID" value="CAL1531887.1"/>
    <property type="molecule type" value="Genomic_DNA"/>
</dbReference>